<dbReference type="OMA" id="KVRILMS"/>
<reference evidence="3" key="2">
    <citation type="submission" date="2022-03" db="EMBL/GenBank/DDBJ databases">
        <title>Draft title - Genomic analysis of global carrot germplasm unveils the trajectory of domestication and the origin of high carotenoid orange carrot.</title>
        <authorList>
            <person name="Iorizzo M."/>
            <person name="Ellison S."/>
            <person name="Senalik D."/>
            <person name="Macko-Podgorni A."/>
            <person name="Grzebelus D."/>
            <person name="Bostan H."/>
            <person name="Rolling W."/>
            <person name="Curaba J."/>
            <person name="Simon P."/>
        </authorList>
    </citation>
    <scope>NUCLEOTIDE SEQUENCE</scope>
    <source>
        <tissue evidence="3">Leaf</tissue>
    </source>
</reference>
<evidence type="ECO:0000313" key="3">
    <source>
        <dbReference type="EMBL" id="WOH08199.1"/>
    </source>
</evidence>
<keyword evidence="4" id="KW-1185">Reference proteome</keyword>
<evidence type="ECO:0000313" key="2">
    <source>
        <dbReference type="EMBL" id="KZM86970.1"/>
    </source>
</evidence>
<dbReference type="GO" id="GO:0051783">
    <property type="term" value="P:regulation of nuclear division"/>
    <property type="evidence" value="ECO:0007669"/>
    <property type="project" value="InterPro"/>
</dbReference>
<dbReference type="PANTHER" id="PTHR35119">
    <property type="entry name" value="PROTEIN POLYCHOME"/>
    <property type="match status" value="1"/>
</dbReference>
<reference evidence="2" key="1">
    <citation type="journal article" date="2016" name="Nat. Genet.">
        <title>A high-quality carrot genome assembly provides new insights into carotenoid accumulation and asterid genome evolution.</title>
        <authorList>
            <person name="Iorizzo M."/>
            <person name="Ellison S."/>
            <person name="Senalik D."/>
            <person name="Zeng P."/>
            <person name="Satapoomin P."/>
            <person name="Huang J."/>
            <person name="Bowman M."/>
            <person name="Iovene M."/>
            <person name="Sanseverino W."/>
            <person name="Cavagnaro P."/>
            <person name="Yildiz M."/>
            <person name="Macko-Podgorni A."/>
            <person name="Moranska E."/>
            <person name="Grzebelus E."/>
            <person name="Grzebelus D."/>
            <person name="Ashrafi H."/>
            <person name="Zheng Z."/>
            <person name="Cheng S."/>
            <person name="Spooner D."/>
            <person name="Van Deynze A."/>
            <person name="Simon P."/>
        </authorList>
    </citation>
    <scope>NUCLEOTIDE SEQUENCE [LARGE SCALE GENOMIC DNA]</scope>
    <source>
        <tissue evidence="2">Leaf</tissue>
    </source>
</reference>
<dbReference type="EMBL" id="LNRQ01000007">
    <property type="protein sequence ID" value="KZM86970.1"/>
    <property type="molecule type" value="Genomic_DNA"/>
</dbReference>
<sequence length="254" mass="27864">MPEARDRLSRRQDDPSALFLRHRSQFGSLQILPDDPAVNAFRWGSTPLNGATTGVAATPGRGGGGVGRGNSGTPRVGNGRGRGFANRENTPARSVRRTPRGGGGSRSILPSWYPRKPLQDITPIVRAIERRRARLREAEGLQLSSRLPQGQSVHSPSVPVSVAPLEHELSLSSPSPTIKIRRCPPTVGRVPKILLNITEQSDGTSDFLTPEKKLLNSIDKVEKVVMQELNRLKRTPAAKRAEREKKVRTLMSMR</sequence>
<dbReference type="Proteomes" id="UP000077755">
    <property type="component" value="Chromosome 7"/>
</dbReference>
<dbReference type="Gramene" id="KZM86970">
    <property type="protein sequence ID" value="KZM86970"/>
    <property type="gene ID" value="DCAR_024104"/>
</dbReference>
<protein>
    <recommendedName>
        <fullName evidence="5">Protein POLYCHOME</fullName>
    </recommendedName>
</protein>
<accession>A0A161ZLJ1</accession>
<evidence type="ECO:0008006" key="5">
    <source>
        <dbReference type="Google" id="ProtNLM"/>
    </source>
</evidence>
<evidence type="ECO:0000256" key="1">
    <source>
        <dbReference type="SAM" id="MobiDB-lite"/>
    </source>
</evidence>
<feature type="compositionally biased region" description="Gly residues" evidence="1">
    <location>
        <begin position="60"/>
        <end position="70"/>
    </location>
</feature>
<gene>
    <name evidence="2" type="ORF">DCAR_024104</name>
    <name evidence="3" type="ORF">DCAR_0727636</name>
</gene>
<dbReference type="OrthoDB" id="1916775at2759"/>
<dbReference type="InterPro" id="IPR034590">
    <property type="entry name" value="POLYCHOME/GIG1"/>
</dbReference>
<dbReference type="GO" id="GO:0005634">
    <property type="term" value="C:nucleus"/>
    <property type="evidence" value="ECO:0007669"/>
    <property type="project" value="InterPro"/>
</dbReference>
<dbReference type="STRING" id="79200.A0A161ZLJ1"/>
<organism evidence="2">
    <name type="scientific">Daucus carota subsp. sativus</name>
    <name type="common">Carrot</name>
    <dbReference type="NCBI Taxonomy" id="79200"/>
    <lineage>
        <taxon>Eukaryota</taxon>
        <taxon>Viridiplantae</taxon>
        <taxon>Streptophyta</taxon>
        <taxon>Embryophyta</taxon>
        <taxon>Tracheophyta</taxon>
        <taxon>Spermatophyta</taxon>
        <taxon>Magnoliopsida</taxon>
        <taxon>eudicotyledons</taxon>
        <taxon>Gunneridae</taxon>
        <taxon>Pentapetalae</taxon>
        <taxon>asterids</taxon>
        <taxon>campanulids</taxon>
        <taxon>Apiales</taxon>
        <taxon>Apiaceae</taxon>
        <taxon>Apioideae</taxon>
        <taxon>Scandiceae</taxon>
        <taxon>Daucinae</taxon>
        <taxon>Daucus</taxon>
        <taxon>Daucus sect. Daucus</taxon>
    </lineage>
</organism>
<dbReference type="AlphaFoldDB" id="A0A161ZLJ1"/>
<proteinExistence type="predicted"/>
<feature type="region of interest" description="Disordered" evidence="1">
    <location>
        <begin position="52"/>
        <end position="111"/>
    </location>
</feature>
<dbReference type="EMBL" id="CP093349">
    <property type="protein sequence ID" value="WOH08199.1"/>
    <property type="molecule type" value="Genomic_DNA"/>
</dbReference>
<name>A0A161ZLJ1_DAUCS</name>
<dbReference type="PANTHER" id="PTHR35119:SF1">
    <property type="entry name" value="PROTEIN POLYCHOME"/>
    <property type="match status" value="1"/>
</dbReference>
<dbReference type="KEGG" id="dcr:108195260"/>
<evidence type="ECO:0000313" key="4">
    <source>
        <dbReference type="Proteomes" id="UP000077755"/>
    </source>
</evidence>